<accession>A0AAD4TLI2</accession>
<organism evidence="12 13">
    <name type="scientific">Papaver atlanticum</name>
    <dbReference type="NCBI Taxonomy" id="357466"/>
    <lineage>
        <taxon>Eukaryota</taxon>
        <taxon>Viridiplantae</taxon>
        <taxon>Streptophyta</taxon>
        <taxon>Embryophyta</taxon>
        <taxon>Tracheophyta</taxon>
        <taxon>Spermatophyta</taxon>
        <taxon>Magnoliopsida</taxon>
        <taxon>Ranunculales</taxon>
        <taxon>Papaveraceae</taxon>
        <taxon>Papaveroideae</taxon>
        <taxon>Papaver</taxon>
    </lineage>
</organism>
<evidence type="ECO:0000259" key="10">
    <source>
        <dbReference type="Pfam" id="PF20451"/>
    </source>
</evidence>
<evidence type="ECO:0000256" key="6">
    <source>
        <dbReference type="ARBA" id="ARBA00023163"/>
    </source>
</evidence>
<proteinExistence type="inferred from homology"/>
<feature type="domain" description="Calmodulin binding protein C-terminal" evidence="11">
    <location>
        <begin position="318"/>
        <end position="378"/>
    </location>
</feature>
<keyword evidence="13" id="KW-1185">Reference proteome</keyword>
<dbReference type="Pfam" id="PF20451">
    <property type="entry name" value="Calmod_bind_M"/>
    <property type="match status" value="1"/>
</dbReference>
<dbReference type="InterPro" id="IPR046830">
    <property type="entry name" value="Calmod_bind_M"/>
</dbReference>
<feature type="compositionally biased region" description="Polar residues" evidence="8">
    <location>
        <begin position="415"/>
        <end position="426"/>
    </location>
</feature>
<gene>
    <name evidence="12" type="ORF">MKW98_022768</name>
</gene>
<dbReference type="AlphaFoldDB" id="A0AAD4TLI2"/>
<reference evidence="12" key="1">
    <citation type="submission" date="2022-04" db="EMBL/GenBank/DDBJ databases">
        <title>A functionally conserved STORR gene fusion in Papaver species that diverged 16.8 million years ago.</title>
        <authorList>
            <person name="Catania T."/>
        </authorList>
    </citation>
    <scope>NUCLEOTIDE SEQUENCE</scope>
    <source>
        <strain evidence="12">S-188037</strain>
    </source>
</reference>
<evidence type="ECO:0008006" key="14">
    <source>
        <dbReference type="Google" id="ProtNLM"/>
    </source>
</evidence>
<dbReference type="GO" id="GO:0005516">
    <property type="term" value="F:calmodulin binding"/>
    <property type="evidence" value="ECO:0007669"/>
    <property type="project" value="InterPro"/>
</dbReference>
<comment type="similarity">
    <text evidence="2">Belongs to the plant ACBP60 protein family.</text>
</comment>
<dbReference type="PANTHER" id="PTHR31713">
    <property type="entry name" value="OS02G0177800 PROTEIN"/>
    <property type="match status" value="1"/>
</dbReference>
<dbReference type="Proteomes" id="UP001202328">
    <property type="component" value="Unassembled WGS sequence"/>
</dbReference>
<evidence type="ECO:0000313" key="12">
    <source>
        <dbReference type="EMBL" id="KAI3963346.1"/>
    </source>
</evidence>
<dbReference type="Pfam" id="PF20452">
    <property type="entry name" value="Calmod_bind_C"/>
    <property type="match status" value="1"/>
</dbReference>
<evidence type="ECO:0000256" key="5">
    <source>
        <dbReference type="ARBA" id="ARBA00023159"/>
    </source>
</evidence>
<evidence type="ECO:0000256" key="4">
    <source>
        <dbReference type="ARBA" id="ARBA00023125"/>
    </source>
</evidence>
<keyword evidence="6" id="KW-0804">Transcription</keyword>
<evidence type="ECO:0000256" key="7">
    <source>
        <dbReference type="ARBA" id="ARBA00023242"/>
    </source>
</evidence>
<comment type="subcellular location">
    <subcellularLocation>
        <location evidence="1">Nucleus</location>
    </subcellularLocation>
</comment>
<dbReference type="InterPro" id="IPR012416">
    <property type="entry name" value="CBP60"/>
</dbReference>
<feature type="domain" description="Calmodulin binding protein-like N-terminal" evidence="9">
    <location>
        <begin position="87"/>
        <end position="234"/>
    </location>
</feature>
<feature type="region of interest" description="Disordered" evidence="8">
    <location>
        <begin position="1"/>
        <end position="23"/>
    </location>
</feature>
<keyword evidence="5" id="KW-0010">Activator</keyword>
<sequence length="567" mass="63379">MSQKRKLEEDDNNSSSGSEDKRPRIPSVRNVVLEAVSTNAFQTFFTSLEPLIRKVVKEEVEIALGKHLLSMNDNCDKEINPPISRNLQLKFNAKLCLPVFTGARIEGEENSLLGVVLVDAFSGNIVNSGPESLAKVEVVVLEGDFEGDEADNWTLEEFQNNIVKEREGKRPLLNGDAFFSLINGVGVVNDLIFTDNSSWTRSRKFKLGARVVDDNCDGVRIREAKSEAFMVKDHRGELYKKHHPPSLTDEVWRLEKIGKDGAFHKRLSKENIRTVKDFLTLLSLDSPKLRNILGTGMSAKMWEVTADHARTCTVDNRMYVYYPPSGQQGTGVVFNVIGHALGLFSEHQFVPINQLSDTEKDNAQMLVKIAYENWEAVVPLDNNNVTGGSSDLPNISFPSSSITVKNSYNCDLPNSQRSVQLSDTQPSTSSSDFVSSMFPMGSTRTVDNYSWQGLDGMQDLAFEHSSSLHAQQITNSLICNMEPMTPSFSSGDVLQYFDSETIVKPQDLESAVSDFIAKAAIDKAKTRWTMLCCVLRWRFSIRRIMASKKIETEARGMSRYDKPVMPG</sequence>
<name>A0AAD4TLI2_9MAGN</name>
<dbReference type="InterPro" id="IPR046831">
    <property type="entry name" value="Calmodulin_bind_N"/>
</dbReference>
<dbReference type="GO" id="GO:0005634">
    <property type="term" value="C:nucleus"/>
    <property type="evidence" value="ECO:0007669"/>
    <property type="project" value="UniProtKB-SubCell"/>
</dbReference>
<keyword evidence="7" id="KW-0539">Nucleus</keyword>
<keyword evidence="3" id="KW-0805">Transcription regulation</keyword>
<feature type="domain" description="Calmodulin binding protein central" evidence="10">
    <location>
        <begin position="247"/>
        <end position="312"/>
    </location>
</feature>
<dbReference type="GO" id="GO:0043565">
    <property type="term" value="F:sequence-specific DNA binding"/>
    <property type="evidence" value="ECO:0007669"/>
    <property type="project" value="TreeGrafter"/>
</dbReference>
<feature type="region of interest" description="Disordered" evidence="8">
    <location>
        <begin position="415"/>
        <end position="434"/>
    </location>
</feature>
<evidence type="ECO:0000256" key="2">
    <source>
        <dbReference type="ARBA" id="ARBA00007214"/>
    </source>
</evidence>
<evidence type="ECO:0000313" key="13">
    <source>
        <dbReference type="Proteomes" id="UP001202328"/>
    </source>
</evidence>
<evidence type="ECO:0000256" key="1">
    <source>
        <dbReference type="ARBA" id="ARBA00004123"/>
    </source>
</evidence>
<evidence type="ECO:0000256" key="3">
    <source>
        <dbReference type="ARBA" id="ARBA00023015"/>
    </source>
</evidence>
<dbReference type="GO" id="GO:0080142">
    <property type="term" value="P:regulation of salicylic acid biosynthetic process"/>
    <property type="evidence" value="ECO:0007669"/>
    <property type="project" value="TreeGrafter"/>
</dbReference>
<evidence type="ECO:0000259" key="9">
    <source>
        <dbReference type="Pfam" id="PF07887"/>
    </source>
</evidence>
<dbReference type="PANTHER" id="PTHR31713:SF14">
    <property type="entry name" value="CALMODULIN-BINDING PROTEIN 60 A"/>
    <property type="match status" value="1"/>
</dbReference>
<evidence type="ECO:0000256" key="8">
    <source>
        <dbReference type="SAM" id="MobiDB-lite"/>
    </source>
</evidence>
<dbReference type="EMBL" id="JAJJMB010000061">
    <property type="protein sequence ID" value="KAI3963346.1"/>
    <property type="molecule type" value="Genomic_DNA"/>
</dbReference>
<dbReference type="Pfam" id="PF07887">
    <property type="entry name" value="Calmodulin_bind"/>
    <property type="match status" value="1"/>
</dbReference>
<comment type="caution">
    <text evidence="12">The sequence shown here is derived from an EMBL/GenBank/DDBJ whole genome shotgun (WGS) entry which is preliminary data.</text>
</comment>
<dbReference type="GO" id="GO:0003700">
    <property type="term" value="F:DNA-binding transcription factor activity"/>
    <property type="evidence" value="ECO:0007669"/>
    <property type="project" value="TreeGrafter"/>
</dbReference>
<dbReference type="InterPro" id="IPR046829">
    <property type="entry name" value="Calmod_bind_C"/>
</dbReference>
<protein>
    <recommendedName>
        <fullName evidence="14">Calmodulin-binding protein 60 A-like</fullName>
    </recommendedName>
</protein>
<keyword evidence="4" id="KW-0238">DNA-binding</keyword>
<evidence type="ECO:0000259" key="11">
    <source>
        <dbReference type="Pfam" id="PF20452"/>
    </source>
</evidence>